<evidence type="ECO:0000313" key="4">
    <source>
        <dbReference type="Proteomes" id="UP001501578"/>
    </source>
</evidence>
<name>A0ABP4B8I3_9ACTN</name>
<keyword evidence="2" id="KW-0812">Transmembrane</keyword>
<accession>A0ABP4B8I3</accession>
<keyword evidence="2" id="KW-1133">Transmembrane helix</keyword>
<evidence type="ECO:0000313" key="3">
    <source>
        <dbReference type="EMBL" id="GAA0944983.1"/>
    </source>
</evidence>
<feature type="compositionally biased region" description="Pro residues" evidence="1">
    <location>
        <begin position="64"/>
        <end position="89"/>
    </location>
</feature>
<dbReference type="Proteomes" id="UP001501578">
    <property type="component" value="Unassembled WGS sequence"/>
</dbReference>
<feature type="transmembrane region" description="Helical" evidence="2">
    <location>
        <begin position="259"/>
        <end position="290"/>
    </location>
</feature>
<proteinExistence type="predicted"/>
<dbReference type="EMBL" id="BAAAHQ010000037">
    <property type="protein sequence ID" value="GAA0944983.1"/>
    <property type="molecule type" value="Genomic_DNA"/>
</dbReference>
<feature type="compositionally biased region" description="Low complexity" evidence="1">
    <location>
        <begin position="182"/>
        <end position="211"/>
    </location>
</feature>
<feature type="compositionally biased region" description="Gly residues" evidence="1">
    <location>
        <begin position="212"/>
        <end position="228"/>
    </location>
</feature>
<evidence type="ECO:0008006" key="5">
    <source>
        <dbReference type="Google" id="ProtNLM"/>
    </source>
</evidence>
<reference evidence="4" key="1">
    <citation type="journal article" date="2019" name="Int. J. Syst. Evol. Microbiol.">
        <title>The Global Catalogue of Microorganisms (GCM) 10K type strain sequencing project: providing services to taxonomists for standard genome sequencing and annotation.</title>
        <authorList>
            <consortium name="The Broad Institute Genomics Platform"/>
            <consortium name="The Broad Institute Genome Sequencing Center for Infectious Disease"/>
            <person name="Wu L."/>
            <person name="Ma J."/>
        </authorList>
    </citation>
    <scope>NUCLEOTIDE SEQUENCE [LARGE SCALE GENOMIC DNA]</scope>
    <source>
        <strain evidence="4">JCM 11136</strain>
    </source>
</reference>
<sequence>MTTPRDPNEPRPRGDDGTSPSEPFSGDERPDQPGPADDLGEPPAKEEAPASWWADEHRGEEPIEPAPPIVPPTQPPTPPPAPQSPPEPPQTGDTQAFPKPGSTPSYPGWESSEPTTSWDSPGTGAAQPGPSRYDPPTPPTPPAPPSGEQPGPYAGTPKEYGYGQQSAGAPYGGPEEPKGPGEPDQPGVPGAAPYGGAESPVPGVSPSSPYGGAPGGPAGPYGAPGGPSGAYTPPPGGPAHHQQDWGGKKPGNGLAIASLVLGVASLFLLLVCFIGVLTAVVAIVLGAVALSKGASKGMSWTGIGFGILTLLLAVAAFFAVRSYFSDCANLPPRESEICVQNKIPWGKR</sequence>
<evidence type="ECO:0000256" key="2">
    <source>
        <dbReference type="SAM" id="Phobius"/>
    </source>
</evidence>
<feature type="region of interest" description="Disordered" evidence="1">
    <location>
        <begin position="1"/>
        <end position="247"/>
    </location>
</feature>
<feature type="compositionally biased region" description="Basic and acidic residues" evidence="1">
    <location>
        <begin position="43"/>
        <end position="61"/>
    </location>
</feature>
<dbReference type="RefSeq" id="WP_343953440.1">
    <property type="nucleotide sequence ID" value="NZ_BAAAHQ010000037.1"/>
</dbReference>
<keyword evidence="4" id="KW-1185">Reference proteome</keyword>
<evidence type="ECO:0000256" key="1">
    <source>
        <dbReference type="SAM" id="MobiDB-lite"/>
    </source>
</evidence>
<keyword evidence="2" id="KW-0472">Membrane</keyword>
<feature type="compositionally biased region" description="Basic and acidic residues" evidence="1">
    <location>
        <begin position="1"/>
        <end position="16"/>
    </location>
</feature>
<feature type="compositionally biased region" description="Pro residues" evidence="1">
    <location>
        <begin position="133"/>
        <end position="147"/>
    </location>
</feature>
<comment type="caution">
    <text evidence="3">The sequence shown here is derived from an EMBL/GenBank/DDBJ whole genome shotgun (WGS) entry which is preliminary data.</text>
</comment>
<gene>
    <name evidence="3" type="ORF">GCM10009560_59590</name>
</gene>
<protein>
    <recommendedName>
        <fullName evidence="5">DUF4190 domain-containing protein</fullName>
    </recommendedName>
</protein>
<organism evidence="3 4">
    <name type="scientific">Nonomuraea longicatena</name>
    <dbReference type="NCBI Taxonomy" id="83682"/>
    <lineage>
        <taxon>Bacteria</taxon>
        <taxon>Bacillati</taxon>
        <taxon>Actinomycetota</taxon>
        <taxon>Actinomycetes</taxon>
        <taxon>Streptosporangiales</taxon>
        <taxon>Streptosporangiaceae</taxon>
        <taxon>Nonomuraea</taxon>
    </lineage>
</organism>
<feature type="transmembrane region" description="Helical" evidence="2">
    <location>
        <begin position="302"/>
        <end position="324"/>
    </location>
</feature>